<evidence type="ECO:0000256" key="3">
    <source>
        <dbReference type="ARBA" id="ARBA00022692"/>
    </source>
</evidence>
<proteinExistence type="predicted"/>
<keyword evidence="4" id="KW-1133">Transmembrane helix</keyword>
<reference evidence="7" key="1">
    <citation type="submission" date="2017-02" db="EMBL/GenBank/DDBJ databases">
        <title>Comparative genomics and description of representatives of a novel lineage of planctomycetes thriving in anoxic sediments.</title>
        <authorList>
            <person name="Spring S."/>
            <person name="Bunk B."/>
            <person name="Sproer C."/>
        </authorList>
    </citation>
    <scope>NUCLEOTIDE SEQUENCE [LARGE SCALE GENOMIC DNA]</scope>
    <source>
        <strain evidence="7">ST-NAGAB-D1</strain>
    </source>
</reference>
<gene>
    <name evidence="6" type="primary">xcpT_1</name>
    <name evidence="6" type="ORF">STSP2_00418</name>
</gene>
<dbReference type="AlphaFoldDB" id="A0A1U9NHJ0"/>
<dbReference type="SUPFAM" id="SSF54523">
    <property type="entry name" value="Pili subunits"/>
    <property type="match status" value="1"/>
</dbReference>
<dbReference type="RefSeq" id="WP_269466431.1">
    <property type="nucleotide sequence ID" value="NZ_CP019791.1"/>
</dbReference>
<evidence type="ECO:0000313" key="6">
    <source>
        <dbReference type="EMBL" id="AQT67275.1"/>
    </source>
</evidence>
<dbReference type="InterPro" id="IPR045584">
    <property type="entry name" value="Pilin-like"/>
</dbReference>
<dbReference type="KEGG" id="alus:STSP2_00418"/>
<keyword evidence="5" id="KW-0472">Membrane</keyword>
<evidence type="ECO:0000256" key="1">
    <source>
        <dbReference type="ARBA" id="ARBA00004167"/>
    </source>
</evidence>
<evidence type="ECO:0000256" key="4">
    <source>
        <dbReference type="ARBA" id="ARBA00022989"/>
    </source>
</evidence>
<dbReference type="InterPro" id="IPR000983">
    <property type="entry name" value="Bac_GSPG_pilin"/>
</dbReference>
<dbReference type="NCBIfam" id="TIGR02532">
    <property type="entry name" value="IV_pilin_GFxxxE"/>
    <property type="match status" value="1"/>
</dbReference>
<evidence type="ECO:0000256" key="2">
    <source>
        <dbReference type="ARBA" id="ARBA00022481"/>
    </source>
</evidence>
<dbReference type="GO" id="GO:0015627">
    <property type="term" value="C:type II protein secretion system complex"/>
    <property type="evidence" value="ECO:0007669"/>
    <property type="project" value="InterPro"/>
</dbReference>
<accession>A0A1U9NHJ0</accession>
<name>A0A1U9NHJ0_9BACT</name>
<protein>
    <submittedName>
        <fullName evidence="6">PilD-dependent protein PddA</fullName>
    </submittedName>
</protein>
<dbReference type="STRING" id="1936003.STSP2_00418"/>
<keyword evidence="7" id="KW-1185">Reference proteome</keyword>
<keyword evidence="2" id="KW-0488">Methylation</keyword>
<organism evidence="6 7">
    <name type="scientific">Anaerohalosphaera lusitana</name>
    <dbReference type="NCBI Taxonomy" id="1936003"/>
    <lineage>
        <taxon>Bacteria</taxon>
        <taxon>Pseudomonadati</taxon>
        <taxon>Planctomycetota</taxon>
        <taxon>Phycisphaerae</taxon>
        <taxon>Sedimentisphaerales</taxon>
        <taxon>Anaerohalosphaeraceae</taxon>
        <taxon>Anaerohalosphaera</taxon>
    </lineage>
</organism>
<dbReference type="Gene3D" id="3.30.700.10">
    <property type="entry name" value="Glycoprotein, Type 4 Pilin"/>
    <property type="match status" value="1"/>
</dbReference>
<dbReference type="InterPro" id="IPR012902">
    <property type="entry name" value="N_methyl_site"/>
</dbReference>
<dbReference type="PRINTS" id="PR00813">
    <property type="entry name" value="BCTERIALGSPG"/>
</dbReference>
<dbReference type="PANTHER" id="PTHR30093">
    <property type="entry name" value="GENERAL SECRETION PATHWAY PROTEIN G"/>
    <property type="match status" value="1"/>
</dbReference>
<keyword evidence="3" id="KW-0812">Transmembrane</keyword>
<sequence precursor="true">MKKAFTLVELMIVVAILGILAAIALPQLQAHTTQAKEATAKDSLRTMRQQISLFKTQHDGVLPGYAGGSSLSAAFMQMQFTNCTKADGTPGNYQTPTGDYQYGPYVLELPENPFNNRSDIIYVAEATAFSAAVDDSSGWLYKKETGEFHINTTGSDSDGKSYVSY</sequence>
<evidence type="ECO:0000313" key="7">
    <source>
        <dbReference type="Proteomes" id="UP000189674"/>
    </source>
</evidence>
<dbReference type="GO" id="GO:0016020">
    <property type="term" value="C:membrane"/>
    <property type="evidence" value="ECO:0007669"/>
    <property type="project" value="UniProtKB-SubCell"/>
</dbReference>
<dbReference type="PANTHER" id="PTHR30093:SF44">
    <property type="entry name" value="TYPE II SECRETION SYSTEM CORE PROTEIN G"/>
    <property type="match status" value="1"/>
</dbReference>
<dbReference type="Proteomes" id="UP000189674">
    <property type="component" value="Chromosome"/>
</dbReference>
<dbReference type="EMBL" id="CP019791">
    <property type="protein sequence ID" value="AQT67275.1"/>
    <property type="molecule type" value="Genomic_DNA"/>
</dbReference>
<dbReference type="GO" id="GO:0015628">
    <property type="term" value="P:protein secretion by the type II secretion system"/>
    <property type="evidence" value="ECO:0007669"/>
    <property type="project" value="InterPro"/>
</dbReference>
<dbReference type="Pfam" id="PF07963">
    <property type="entry name" value="N_methyl"/>
    <property type="match status" value="1"/>
</dbReference>
<comment type="subcellular location">
    <subcellularLocation>
        <location evidence="1">Membrane</location>
        <topology evidence="1">Single-pass membrane protein</topology>
    </subcellularLocation>
</comment>
<evidence type="ECO:0000256" key="5">
    <source>
        <dbReference type="ARBA" id="ARBA00023136"/>
    </source>
</evidence>